<evidence type="ECO:0000259" key="7">
    <source>
        <dbReference type="PROSITE" id="PS50178"/>
    </source>
</evidence>
<dbReference type="InterPro" id="IPR013083">
    <property type="entry name" value="Znf_RING/FYVE/PHD"/>
</dbReference>
<feature type="domain" description="RUN" evidence="8">
    <location>
        <begin position="48"/>
        <end position="186"/>
    </location>
</feature>
<dbReference type="SUPFAM" id="SSF57903">
    <property type="entry name" value="FYVE/PHD zinc finger"/>
    <property type="match status" value="1"/>
</dbReference>
<dbReference type="InterPro" id="IPR047335">
    <property type="entry name" value="RUFY1-3"/>
</dbReference>
<dbReference type="CDD" id="cd15721">
    <property type="entry name" value="FYVE_RUFY1_like"/>
    <property type="match status" value="1"/>
</dbReference>
<dbReference type="PROSITE" id="PS50178">
    <property type="entry name" value="ZF_FYVE"/>
    <property type="match status" value="1"/>
</dbReference>
<evidence type="ECO:0000256" key="1">
    <source>
        <dbReference type="ARBA" id="ARBA00022723"/>
    </source>
</evidence>
<dbReference type="InterPro" id="IPR011011">
    <property type="entry name" value="Znf_FYVE_PHD"/>
</dbReference>
<dbReference type="Proteomes" id="UP000887566">
    <property type="component" value="Unplaced"/>
</dbReference>
<keyword evidence="3" id="KW-0862">Zinc</keyword>
<dbReference type="GO" id="GO:0008270">
    <property type="term" value="F:zinc ion binding"/>
    <property type="evidence" value="ECO:0007669"/>
    <property type="project" value="UniProtKB-KW"/>
</dbReference>
<reference evidence="10" key="1">
    <citation type="submission" date="2022-11" db="UniProtKB">
        <authorList>
            <consortium name="WormBaseParasite"/>
        </authorList>
    </citation>
    <scope>IDENTIFICATION</scope>
</reference>
<dbReference type="PANTHER" id="PTHR45956">
    <property type="entry name" value="RUN AND FYVE DOMAIN-CONTAINING PROTEIN 2-LIKE PROTEIN"/>
    <property type="match status" value="1"/>
</dbReference>
<dbReference type="AlphaFoldDB" id="A0A914WQ69"/>
<evidence type="ECO:0000313" key="10">
    <source>
        <dbReference type="WBParaSite" id="PSAMB.scaffold484size49626.g6196.t1"/>
    </source>
</evidence>
<keyword evidence="9" id="KW-1185">Reference proteome</keyword>
<proteinExistence type="predicted"/>
<dbReference type="InterPro" id="IPR037213">
    <property type="entry name" value="Run_dom_sf"/>
</dbReference>
<dbReference type="Gene3D" id="1.20.58.900">
    <property type="match status" value="1"/>
</dbReference>
<dbReference type="InterPro" id="IPR017455">
    <property type="entry name" value="Znf_FYVE-rel"/>
</dbReference>
<dbReference type="Gene3D" id="3.30.40.10">
    <property type="entry name" value="Zinc/RING finger domain, C3HC4 (zinc finger)"/>
    <property type="match status" value="1"/>
</dbReference>
<dbReference type="WBParaSite" id="PSAMB.scaffold484size49626.g6196.t1">
    <property type="protein sequence ID" value="PSAMB.scaffold484size49626.g6196.t1"/>
    <property type="gene ID" value="PSAMB.scaffold484size49626.g6196"/>
</dbReference>
<dbReference type="SUPFAM" id="SSF140741">
    <property type="entry name" value="RUN domain-like"/>
    <property type="match status" value="1"/>
</dbReference>
<dbReference type="InterPro" id="IPR000306">
    <property type="entry name" value="Znf_FYVE"/>
</dbReference>
<dbReference type="GO" id="GO:0005737">
    <property type="term" value="C:cytoplasm"/>
    <property type="evidence" value="ECO:0007669"/>
    <property type="project" value="TreeGrafter"/>
</dbReference>
<evidence type="ECO:0000256" key="2">
    <source>
        <dbReference type="ARBA" id="ARBA00022771"/>
    </source>
</evidence>
<protein>
    <submittedName>
        <fullName evidence="10">Uncharacterized protein</fullName>
    </submittedName>
</protein>
<evidence type="ECO:0000313" key="9">
    <source>
        <dbReference type="Proteomes" id="UP000887566"/>
    </source>
</evidence>
<evidence type="ECO:0000259" key="8">
    <source>
        <dbReference type="PROSITE" id="PS50826"/>
    </source>
</evidence>
<feature type="domain" description="FYVE-type" evidence="7">
    <location>
        <begin position="509"/>
        <end position="567"/>
    </location>
</feature>
<dbReference type="InterPro" id="IPR004012">
    <property type="entry name" value="Run_dom"/>
</dbReference>
<feature type="coiled-coil region" evidence="6">
    <location>
        <begin position="337"/>
        <end position="469"/>
    </location>
</feature>
<organism evidence="9 10">
    <name type="scientific">Plectus sambesii</name>
    <dbReference type="NCBI Taxonomy" id="2011161"/>
    <lineage>
        <taxon>Eukaryota</taxon>
        <taxon>Metazoa</taxon>
        <taxon>Ecdysozoa</taxon>
        <taxon>Nematoda</taxon>
        <taxon>Chromadorea</taxon>
        <taxon>Plectida</taxon>
        <taxon>Plectina</taxon>
        <taxon>Plectoidea</taxon>
        <taxon>Plectidae</taxon>
        <taxon>Plectus</taxon>
    </lineage>
</organism>
<evidence type="ECO:0000256" key="3">
    <source>
        <dbReference type="ARBA" id="ARBA00022833"/>
    </source>
</evidence>
<evidence type="ECO:0000256" key="6">
    <source>
        <dbReference type="SAM" id="Coils"/>
    </source>
</evidence>
<dbReference type="Pfam" id="PF01363">
    <property type="entry name" value="FYVE"/>
    <property type="match status" value="1"/>
</dbReference>
<dbReference type="PANTHER" id="PTHR45956:SF6">
    <property type="entry name" value="RUN DOMAIN-CONTAINING PROTEIN"/>
    <property type="match status" value="1"/>
</dbReference>
<dbReference type="SMART" id="SM00064">
    <property type="entry name" value="FYVE"/>
    <property type="match status" value="1"/>
</dbReference>
<evidence type="ECO:0000256" key="4">
    <source>
        <dbReference type="ARBA" id="ARBA00023054"/>
    </source>
</evidence>
<feature type="coiled-coil region" evidence="6">
    <location>
        <begin position="222"/>
        <end position="256"/>
    </location>
</feature>
<keyword evidence="4 6" id="KW-0175">Coiled coil</keyword>
<name>A0A914WQ69_9BILA</name>
<dbReference type="SMART" id="SM00593">
    <property type="entry name" value="RUN"/>
    <property type="match status" value="1"/>
</dbReference>
<keyword evidence="2 5" id="KW-0863">Zinc-finger</keyword>
<dbReference type="CDD" id="cd17681">
    <property type="entry name" value="RUN_RUFY1_like"/>
    <property type="match status" value="1"/>
</dbReference>
<evidence type="ECO:0000256" key="5">
    <source>
        <dbReference type="PROSITE-ProRule" id="PRU00091"/>
    </source>
</evidence>
<dbReference type="Pfam" id="PF02759">
    <property type="entry name" value="RUN"/>
    <property type="match status" value="1"/>
</dbReference>
<keyword evidence="1" id="KW-0479">Metal-binding</keyword>
<dbReference type="PROSITE" id="PS50826">
    <property type="entry name" value="RUN"/>
    <property type="match status" value="1"/>
</dbReference>
<sequence length="576" mass="65782">MASTLYSSNEVAASDSHANDRNNLLLLTRLVLRGLLEHCMQANNRMLAADTPQLQHLFIMVEKVLRHGFKYAAQRTLITLKTPEMELWNLIERIGRTSKEIEESVSCVQQLPHISSPICRVRAWLRLAVMQKKLSDYFQALVENKLLLRECYEEWALLRHETTGVVMAGSLIGLSVIDCNLFLREDDLSRQALSVDLNMYIKIPTVLIDSEEDEEDEEDAKKKSMDRLAKEAADELKNILDQKNYLEELNRQLAANVTNLKLRLARYEVGLGSKSASVSEAVDEDLMDEKDVPLTTAPLSKLSEMTTAMELMEKSVHEKQDVIVSLHQQIDDVKRINIDLYQKLRTSEETRKQLERTLEKAQQQFEQEKAVWSTTATTAEGRQLELNGKMKKVLDSNNNLQQELRKKTERCSELQNELAAVQVQLRTLQETLDNERAIKGELQERVDSLEETEKSHSELKKHYEAASGKIREYETALEELGGHLSESKLKVEDLKEGFMPLAEAQWTSDKEADTCKNCETKFSVSKRKHHCRHCGGIFCNSCSENTMPLPSSAKPVRVCNPCCQMLLQRFSARPET</sequence>
<accession>A0A914WQ69</accession>